<evidence type="ECO:0000256" key="2">
    <source>
        <dbReference type="ARBA" id="ARBA00023157"/>
    </source>
</evidence>
<dbReference type="Gene3D" id="2.90.10.30">
    <property type="match status" value="1"/>
</dbReference>
<dbReference type="Pfam" id="PF01453">
    <property type="entry name" value="B_lectin"/>
    <property type="match status" value="1"/>
</dbReference>
<evidence type="ECO:0000256" key="3">
    <source>
        <dbReference type="ARBA" id="ARBA00023180"/>
    </source>
</evidence>
<accession>A0AAW1Y0X4</accession>
<evidence type="ECO:0000256" key="1">
    <source>
        <dbReference type="ARBA" id="ARBA00022729"/>
    </source>
</evidence>
<evidence type="ECO:0000313" key="6">
    <source>
        <dbReference type="Proteomes" id="UP001457282"/>
    </source>
</evidence>
<proteinExistence type="predicted"/>
<reference evidence="5 6" key="1">
    <citation type="journal article" date="2023" name="G3 (Bethesda)">
        <title>A chromosome-length genome assembly and annotation of blackberry (Rubus argutus, cv. 'Hillquist').</title>
        <authorList>
            <person name="Bruna T."/>
            <person name="Aryal R."/>
            <person name="Dudchenko O."/>
            <person name="Sargent D.J."/>
            <person name="Mead D."/>
            <person name="Buti M."/>
            <person name="Cavallini A."/>
            <person name="Hytonen T."/>
            <person name="Andres J."/>
            <person name="Pham M."/>
            <person name="Weisz D."/>
            <person name="Mascagni F."/>
            <person name="Usai G."/>
            <person name="Natali L."/>
            <person name="Bassil N."/>
            <person name="Fernandez G.E."/>
            <person name="Lomsadze A."/>
            <person name="Armour M."/>
            <person name="Olukolu B."/>
            <person name="Poorten T."/>
            <person name="Britton C."/>
            <person name="Davik J."/>
            <person name="Ashrafi H."/>
            <person name="Aiden E.L."/>
            <person name="Borodovsky M."/>
            <person name="Worthington M."/>
        </authorList>
    </citation>
    <scope>NUCLEOTIDE SEQUENCE [LARGE SCALE GENOMIC DNA]</scope>
    <source>
        <strain evidence="5">PI 553951</strain>
    </source>
</reference>
<gene>
    <name evidence="5" type="ORF">M0R45_008035</name>
</gene>
<dbReference type="Proteomes" id="UP001457282">
    <property type="component" value="Unassembled WGS sequence"/>
</dbReference>
<dbReference type="EMBL" id="JBEDUW010000002">
    <property type="protein sequence ID" value="KAK9942366.1"/>
    <property type="molecule type" value="Genomic_DNA"/>
</dbReference>
<dbReference type="InterPro" id="IPR001480">
    <property type="entry name" value="Bulb-type_lectin_dom"/>
</dbReference>
<dbReference type="InterPro" id="IPR036426">
    <property type="entry name" value="Bulb-type_lectin_dom_sf"/>
</dbReference>
<dbReference type="SUPFAM" id="SSF51110">
    <property type="entry name" value="alpha-D-mannose-specific plant lectins"/>
    <property type="match status" value="1"/>
</dbReference>
<evidence type="ECO:0000259" key="4">
    <source>
        <dbReference type="PROSITE" id="PS50927"/>
    </source>
</evidence>
<sequence>MGKQKSIWSTNVTSQVSSSNTSSVTALLLDNGNLVVNDHLGAELWKSFDYPSDTVLPNMVLRYDKSGKGNFLISWKSENDPSPGDLAWIGTTDSITRVHLESIMDQMIHIQFPYWRRSGTMG</sequence>
<organism evidence="5 6">
    <name type="scientific">Rubus argutus</name>
    <name type="common">Southern blackberry</name>
    <dbReference type="NCBI Taxonomy" id="59490"/>
    <lineage>
        <taxon>Eukaryota</taxon>
        <taxon>Viridiplantae</taxon>
        <taxon>Streptophyta</taxon>
        <taxon>Embryophyta</taxon>
        <taxon>Tracheophyta</taxon>
        <taxon>Spermatophyta</taxon>
        <taxon>Magnoliopsida</taxon>
        <taxon>eudicotyledons</taxon>
        <taxon>Gunneridae</taxon>
        <taxon>Pentapetalae</taxon>
        <taxon>rosids</taxon>
        <taxon>fabids</taxon>
        <taxon>Rosales</taxon>
        <taxon>Rosaceae</taxon>
        <taxon>Rosoideae</taxon>
        <taxon>Rosoideae incertae sedis</taxon>
        <taxon>Rubus</taxon>
    </lineage>
</organism>
<dbReference type="AlphaFoldDB" id="A0AAW1Y0X4"/>
<keyword evidence="6" id="KW-1185">Reference proteome</keyword>
<dbReference type="PROSITE" id="PS50927">
    <property type="entry name" value="BULB_LECTIN"/>
    <property type="match status" value="1"/>
</dbReference>
<name>A0AAW1Y0X4_RUBAR</name>
<keyword evidence="2" id="KW-1015">Disulfide bond</keyword>
<evidence type="ECO:0000313" key="5">
    <source>
        <dbReference type="EMBL" id="KAK9942366.1"/>
    </source>
</evidence>
<dbReference type="PANTHER" id="PTHR32444">
    <property type="entry name" value="BULB-TYPE LECTIN DOMAIN-CONTAINING PROTEIN"/>
    <property type="match status" value="1"/>
</dbReference>
<comment type="caution">
    <text evidence="5">The sequence shown here is derived from an EMBL/GenBank/DDBJ whole genome shotgun (WGS) entry which is preliminary data.</text>
</comment>
<keyword evidence="3" id="KW-0325">Glycoprotein</keyword>
<dbReference type="PANTHER" id="PTHR32444:SF247">
    <property type="entry name" value="OS01G0958200 PROTEIN"/>
    <property type="match status" value="1"/>
</dbReference>
<protein>
    <recommendedName>
        <fullName evidence="4">Bulb-type lectin domain-containing protein</fullName>
    </recommendedName>
</protein>
<feature type="domain" description="Bulb-type lectin" evidence="4">
    <location>
        <begin position="1"/>
        <end position="86"/>
    </location>
</feature>
<keyword evidence="1" id="KW-0732">Signal</keyword>